<dbReference type="EMBL" id="JAHRIN010012060">
    <property type="protein sequence ID" value="MEQ2195735.1"/>
    <property type="molecule type" value="Genomic_DNA"/>
</dbReference>
<proteinExistence type="predicted"/>
<gene>
    <name evidence="2" type="ORF">XENOCAPTIV_017538</name>
</gene>
<evidence type="ECO:0008006" key="4">
    <source>
        <dbReference type="Google" id="ProtNLM"/>
    </source>
</evidence>
<sequence>PLQRNLNPNPLSQTESNTELLGPPEKCVLCGEEVPFSTIKNHSDECTRLLQSSDEVRMAVTEEDSHPQDVRQQGPSTLEIPQGPAAAPEIVDLVSIEDSGSAGWKIKPDPSEAAERFKAGLLGQHETEKTRSSHFFSTVMSKLQYGFDIQFAPGGTLLFEGEKDHLIPSTSHFLLESDFFLVAGRMIGDWFLHGGPCLGGLSTAIIHVFFGGSPEEATTDLKVCEDHDIRGWCSRIII</sequence>
<feature type="region of interest" description="Disordered" evidence="1">
    <location>
        <begin position="1"/>
        <end position="22"/>
    </location>
</feature>
<evidence type="ECO:0000256" key="1">
    <source>
        <dbReference type="SAM" id="MobiDB-lite"/>
    </source>
</evidence>
<protein>
    <recommendedName>
        <fullName evidence="4">UBZ4-type domain-containing protein</fullName>
    </recommendedName>
</protein>
<evidence type="ECO:0000313" key="3">
    <source>
        <dbReference type="Proteomes" id="UP001434883"/>
    </source>
</evidence>
<feature type="region of interest" description="Disordered" evidence="1">
    <location>
        <begin position="59"/>
        <end position="83"/>
    </location>
</feature>
<accession>A0ABV0QIT6</accession>
<reference evidence="2 3" key="1">
    <citation type="submission" date="2021-06" db="EMBL/GenBank/DDBJ databases">
        <authorList>
            <person name="Palmer J.M."/>
        </authorList>
    </citation>
    <scope>NUCLEOTIDE SEQUENCE [LARGE SCALE GENOMIC DNA]</scope>
    <source>
        <strain evidence="2 3">XC_2019</strain>
        <tissue evidence="2">Muscle</tissue>
    </source>
</reference>
<organism evidence="2 3">
    <name type="scientific">Xenoophorus captivus</name>
    <dbReference type="NCBI Taxonomy" id="1517983"/>
    <lineage>
        <taxon>Eukaryota</taxon>
        <taxon>Metazoa</taxon>
        <taxon>Chordata</taxon>
        <taxon>Craniata</taxon>
        <taxon>Vertebrata</taxon>
        <taxon>Euteleostomi</taxon>
        <taxon>Actinopterygii</taxon>
        <taxon>Neopterygii</taxon>
        <taxon>Teleostei</taxon>
        <taxon>Neoteleostei</taxon>
        <taxon>Acanthomorphata</taxon>
        <taxon>Ovalentaria</taxon>
        <taxon>Atherinomorphae</taxon>
        <taxon>Cyprinodontiformes</taxon>
        <taxon>Goodeidae</taxon>
        <taxon>Xenoophorus</taxon>
    </lineage>
</organism>
<keyword evidence="3" id="KW-1185">Reference proteome</keyword>
<feature type="non-terminal residue" evidence="2">
    <location>
        <position position="1"/>
    </location>
</feature>
<comment type="caution">
    <text evidence="2">The sequence shown here is derived from an EMBL/GenBank/DDBJ whole genome shotgun (WGS) entry which is preliminary data.</text>
</comment>
<dbReference type="Proteomes" id="UP001434883">
    <property type="component" value="Unassembled WGS sequence"/>
</dbReference>
<name>A0ABV0QIT6_9TELE</name>
<feature type="compositionally biased region" description="Polar residues" evidence="1">
    <location>
        <begin position="1"/>
        <end position="19"/>
    </location>
</feature>
<evidence type="ECO:0000313" key="2">
    <source>
        <dbReference type="EMBL" id="MEQ2195735.1"/>
    </source>
</evidence>